<evidence type="ECO:0000313" key="2">
    <source>
        <dbReference type="EMBL" id="BBF89263.1"/>
    </source>
</evidence>
<dbReference type="EMBL" id="AP018845">
    <property type="protein sequence ID" value="BBF89263.1"/>
    <property type="molecule type" value="Genomic_DNA"/>
</dbReference>
<name>A0A679BAU7_9ORYZ</name>
<dbReference type="AlphaFoldDB" id="A0A679BAU7"/>
<feature type="compositionally biased region" description="Basic residues" evidence="1">
    <location>
        <begin position="94"/>
        <end position="103"/>
    </location>
</feature>
<proteinExistence type="predicted"/>
<gene>
    <name evidence="2" type="primary">OBARTa0093J04.13</name>
</gene>
<feature type="region of interest" description="Disordered" evidence="1">
    <location>
        <begin position="1"/>
        <end position="109"/>
    </location>
</feature>
<sequence length="109" mass="12141">MPPPRREPSGCQATSATRAVVAGQMRNCSNEPTMRRGAAAEKGRRRRRQDAEPRPRGDAGLPPTAGCGSCRRCRHRPDAGLRCRRRPDAEPRPRRMRGCRRRRDAGAGK</sequence>
<accession>A0A679BAU7</accession>
<organism evidence="2">
    <name type="scientific">Oryza barthii</name>
    <dbReference type="NCBI Taxonomy" id="65489"/>
    <lineage>
        <taxon>Eukaryota</taxon>
        <taxon>Viridiplantae</taxon>
        <taxon>Streptophyta</taxon>
        <taxon>Embryophyta</taxon>
        <taxon>Tracheophyta</taxon>
        <taxon>Spermatophyta</taxon>
        <taxon>Magnoliopsida</taxon>
        <taxon>Liliopsida</taxon>
        <taxon>Poales</taxon>
        <taxon>Poaceae</taxon>
        <taxon>BOP clade</taxon>
        <taxon>Oryzoideae</taxon>
        <taxon>Oryzeae</taxon>
        <taxon>Oryzinae</taxon>
        <taxon>Oryza</taxon>
    </lineage>
</organism>
<protein>
    <submittedName>
        <fullName evidence="2">Uncharacterized protein</fullName>
    </submittedName>
</protein>
<feature type="compositionally biased region" description="Basic and acidic residues" evidence="1">
    <location>
        <begin position="76"/>
        <end position="93"/>
    </location>
</feature>
<reference evidence="2" key="1">
    <citation type="submission" date="2018-08" db="EMBL/GenBank/DDBJ databases">
        <title>Oryza barthii genomic DNA, chromosome 11, BAC clone:OBARTa0093J04.</title>
        <authorList>
            <person name="Wu J."/>
            <person name="Kanamori H."/>
        </authorList>
    </citation>
    <scope>NUCLEOTIDE SEQUENCE</scope>
    <source>
        <strain evidence="2">W1588</strain>
    </source>
</reference>
<evidence type="ECO:0000256" key="1">
    <source>
        <dbReference type="SAM" id="MobiDB-lite"/>
    </source>
</evidence>